<dbReference type="SUPFAM" id="SSF52283">
    <property type="entry name" value="Formate/glycerate dehydrogenase catalytic domain-like"/>
    <property type="match status" value="1"/>
</dbReference>
<dbReference type="AlphaFoldDB" id="A0AA39N8C9"/>
<dbReference type="Proteomes" id="UP001175211">
    <property type="component" value="Unassembled WGS sequence"/>
</dbReference>
<keyword evidence="3" id="KW-0520">NAD</keyword>
<feature type="domain" description="D-isomer specific 2-hydroxyacid dehydrogenase NAD-binding" evidence="6">
    <location>
        <begin position="120"/>
        <end position="294"/>
    </location>
</feature>
<dbReference type="PROSITE" id="PS00671">
    <property type="entry name" value="D_2_HYDROXYACID_DH_3"/>
    <property type="match status" value="1"/>
</dbReference>
<evidence type="ECO:0000313" key="8">
    <source>
        <dbReference type="Proteomes" id="UP001175211"/>
    </source>
</evidence>
<evidence type="ECO:0000256" key="4">
    <source>
        <dbReference type="RuleBase" id="RU003719"/>
    </source>
</evidence>
<dbReference type="InterPro" id="IPR036291">
    <property type="entry name" value="NAD(P)-bd_dom_sf"/>
</dbReference>
<dbReference type="Pfam" id="PF02826">
    <property type="entry name" value="2-Hacid_dh_C"/>
    <property type="match status" value="1"/>
</dbReference>
<dbReference type="GO" id="GO:0016618">
    <property type="term" value="F:hydroxypyruvate reductase [NAD(P)H] activity"/>
    <property type="evidence" value="ECO:0007669"/>
    <property type="project" value="TreeGrafter"/>
</dbReference>
<evidence type="ECO:0000256" key="1">
    <source>
        <dbReference type="ARBA" id="ARBA00005854"/>
    </source>
</evidence>
<name>A0AA39N8C9_ARMTA</name>
<dbReference type="GeneID" id="85359021"/>
<dbReference type="SUPFAM" id="SSF51735">
    <property type="entry name" value="NAD(P)-binding Rossmann-fold domains"/>
    <property type="match status" value="1"/>
</dbReference>
<dbReference type="PANTHER" id="PTHR10996">
    <property type="entry name" value="2-HYDROXYACID DEHYDROGENASE-RELATED"/>
    <property type="match status" value="1"/>
</dbReference>
<reference evidence="7" key="1">
    <citation type="submission" date="2023-06" db="EMBL/GenBank/DDBJ databases">
        <authorList>
            <consortium name="Lawrence Berkeley National Laboratory"/>
            <person name="Ahrendt S."/>
            <person name="Sahu N."/>
            <person name="Indic B."/>
            <person name="Wong-Bajracharya J."/>
            <person name="Merenyi Z."/>
            <person name="Ke H.-M."/>
            <person name="Monk M."/>
            <person name="Kocsube S."/>
            <person name="Drula E."/>
            <person name="Lipzen A."/>
            <person name="Balint B."/>
            <person name="Henrissat B."/>
            <person name="Andreopoulos B."/>
            <person name="Martin F.M."/>
            <person name="Harder C.B."/>
            <person name="Rigling D."/>
            <person name="Ford K.L."/>
            <person name="Foster G.D."/>
            <person name="Pangilinan J."/>
            <person name="Papanicolaou A."/>
            <person name="Barry K."/>
            <person name="LaButti K."/>
            <person name="Viragh M."/>
            <person name="Koriabine M."/>
            <person name="Yan M."/>
            <person name="Riley R."/>
            <person name="Champramary S."/>
            <person name="Plett K.L."/>
            <person name="Tsai I.J."/>
            <person name="Slot J."/>
            <person name="Sipos G."/>
            <person name="Plett J."/>
            <person name="Nagy L.G."/>
            <person name="Grigoriev I.V."/>
        </authorList>
    </citation>
    <scope>NUCLEOTIDE SEQUENCE</scope>
    <source>
        <strain evidence="7">CCBAS 213</strain>
    </source>
</reference>
<keyword evidence="2 4" id="KW-0560">Oxidoreductase</keyword>
<protein>
    <submittedName>
        <fullName evidence="7">D-isomer specific 2-hydroxyacid dehydrogenase</fullName>
    </submittedName>
</protein>
<dbReference type="Gene3D" id="3.40.50.720">
    <property type="entry name" value="NAD(P)-binding Rossmann-like Domain"/>
    <property type="match status" value="2"/>
</dbReference>
<dbReference type="InterPro" id="IPR050223">
    <property type="entry name" value="D-isomer_2-hydroxyacid_DH"/>
</dbReference>
<gene>
    <name evidence="7" type="ORF">EV420DRAFT_1619452</name>
</gene>
<evidence type="ECO:0000259" key="5">
    <source>
        <dbReference type="Pfam" id="PF00389"/>
    </source>
</evidence>
<proteinExistence type="inferred from homology"/>
<organism evidence="7 8">
    <name type="scientific">Armillaria tabescens</name>
    <name type="common">Ringless honey mushroom</name>
    <name type="synonym">Agaricus tabescens</name>
    <dbReference type="NCBI Taxonomy" id="1929756"/>
    <lineage>
        <taxon>Eukaryota</taxon>
        <taxon>Fungi</taxon>
        <taxon>Dikarya</taxon>
        <taxon>Basidiomycota</taxon>
        <taxon>Agaricomycotina</taxon>
        <taxon>Agaricomycetes</taxon>
        <taxon>Agaricomycetidae</taxon>
        <taxon>Agaricales</taxon>
        <taxon>Marasmiineae</taxon>
        <taxon>Physalacriaceae</taxon>
        <taxon>Desarmillaria</taxon>
    </lineage>
</organism>
<dbReference type="RefSeq" id="XP_060332812.1">
    <property type="nucleotide sequence ID" value="XM_060475473.1"/>
</dbReference>
<dbReference type="Pfam" id="PF00389">
    <property type="entry name" value="2-Hacid_dh"/>
    <property type="match status" value="1"/>
</dbReference>
<evidence type="ECO:0000256" key="2">
    <source>
        <dbReference type="ARBA" id="ARBA00023002"/>
    </source>
</evidence>
<dbReference type="GO" id="GO:0030267">
    <property type="term" value="F:glyoxylate reductase (NADPH) activity"/>
    <property type="evidence" value="ECO:0007669"/>
    <property type="project" value="TreeGrafter"/>
</dbReference>
<dbReference type="EMBL" id="JAUEPS010000011">
    <property type="protein sequence ID" value="KAK0460915.1"/>
    <property type="molecule type" value="Genomic_DNA"/>
</dbReference>
<dbReference type="PROSITE" id="PS00065">
    <property type="entry name" value="D_2_HYDROXYACID_DH_1"/>
    <property type="match status" value="1"/>
</dbReference>
<dbReference type="FunFam" id="3.40.50.720:FF:000203">
    <property type="entry name" value="D-3-phosphoglycerate dehydrogenase (SerA)"/>
    <property type="match status" value="1"/>
</dbReference>
<dbReference type="GO" id="GO:0051287">
    <property type="term" value="F:NAD binding"/>
    <property type="evidence" value="ECO:0007669"/>
    <property type="project" value="InterPro"/>
</dbReference>
<dbReference type="InterPro" id="IPR006139">
    <property type="entry name" value="D-isomer_2_OHA_DH_cat_dom"/>
</dbReference>
<dbReference type="InterPro" id="IPR029753">
    <property type="entry name" value="D-isomer_DH_CS"/>
</dbReference>
<feature type="domain" description="D-isomer specific 2-hydroxyacid dehydrogenase catalytic" evidence="5">
    <location>
        <begin position="14"/>
        <end position="316"/>
    </location>
</feature>
<evidence type="ECO:0000256" key="3">
    <source>
        <dbReference type="ARBA" id="ARBA00023027"/>
    </source>
</evidence>
<dbReference type="PANTHER" id="PTHR10996:SF257">
    <property type="entry name" value="GLYOXYLATE REDUCTASE 1"/>
    <property type="match status" value="1"/>
</dbReference>
<dbReference type="GO" id="GO:0005829">
    <property type="term" value="C:cytosol"/>
    <property type="evidence" value="ECO:0007669"/>
    <property type="project" value="TreeGrafter"/>
</dbReference>
<dbReference type="InterPro" id="IPR029752">
    <property type="entry name" value="D-isomer_DH_CS1"/>
</dbReference>
<accession>A0AA39N8C9</accession>
<evidence type="ECO:0000313" key="7">
    <source>
        <dbReference type="EMBL" id="KAK0460915.1"/>
    </source>
</evidence>
<comment type="similarity">
    <text evidence="1 4">Belongs to the D-isomer specific 2-hydroxyacid dehydrogenase family.</text>
</comment>
<sequence>MAPKVLLSEIKWAHEEAKELFDGVADVLTIDKNMDRSSFIKELSPGGKYSEIVAIFRSYKAPFGPYDKELIDHFPPSLKWIASNGAGYDMVDVEALKAKGIHLSNTPSEVDDATATTALYLIIASMRQFSCAERSLRNMKWKPAGISAVSHDLTGKTLAILGLGGIGLRIAEFVHAFPMRVIYHNRQKAVGAPEYCEYFEDVEEMLKQADILSISVPLNTRTTGLVGEKWIRTMKRGSIIVNTARGKVLDEDALIRALEDGHLASVGLDVLPNEPHVNPRLLEFPNITLLPHMGTETRDTQQKMEARALTNIRDYLVLGMGKDVVPEMRM</sequence>
<comment type="caution">
    <text evidence="7">The sequence shown here is derived from an EMBL/GenBank/DDBJ whole genome shotgun (WGS) entry which is preliminary data.</text>
</comment>
<dbReference type="InterPro" id="IPR006140">
    <property type="entry name" value="D-isomer_DH_NAD-bd"/>
</dbReference>
<dbReference type="CDD" id="cd12168">
    <property type="entry name" value="Mand_dh_like"/>
    <property type="match status" value="1"/>
</dbReference>
<keyword evidence="8" id="KW-1185">Reference proteome</keyword>
<evidence type="ECO:0000259" key="6">
    <source>
        <dbReference type="Pfam" id="PF02826"/>
    </source>
</evidence>